<dbReference type="RefSeq" id="WP_226101784.1">
    <property type="nucleotide sequence ID" value="NZ_CP162411.1"/>
</dbReference>
<evidence type="ECO:0000259" key="5">
    <source>
        <dbReference type="PROSITE" id="PS50931"/>
    </source>
</evidence>
<dbReference type="Gene3D" id="3.40.190.290">
    <property type="match status" value="1"/>
</dbReference>
<sequence length="294" mass="33286">MANRENYNDLYLFMLVAREGSFTKAATRLGLTQSGVSRAIRELETRLGVQLLTRTTRKLSLTQAGEQLYRTTLTGFDSLDLGLATLAHFRDTPSGTVRINASQHAIDKVLLPKLATFRLHYPDIRLELISESRFVNIIDERFDAGIRLGPEVDEGMIAVQITPDMEMVVVATPDHFRHYGFPQTPADLVVHPCIAYQFADGSLYQWELWQDGKPLRHKPQGQWVFSDSYMEAAAARLGLGLAYVPEELVTHDLEQGTLIRVLQRYSHRLAGLHLYYPHRNVSPALRMVIDALKL</sequence>
<dbReference type="InterPro" id="IPR058163">
    <property type="entry name" value="LysR-type_TF_proteobact-type"/>
</dbReference>
<dbReference type="GO" id="GO:0003700">
    <property type="term" value="F:DNA-binding transcription factor activity"/>
    <property type="evidence" value="ECO:0007669"/>
    <property type="project" value="InterPro"/>
</dbReference>
<comment type="similarity">
    <text evidence="1">Belongs to the LysR transcriptional regulatory family.</text>
</comment>
<reference evidence="6" key="1">
    <citation type="submission" date="2024-07" db="EMBL/GenBank/DDBJ databases">
        <authorList>
            <person name="Pedron J."/>
        </authorList>
    </citation>
    <scope>NUCLEOTIDE SEQUENCE</scope>
    <source>
        <strain evidence="6">A642-S2-A17</strain>
    </source>
</reference>
<name>A0AB39IDQ4_9GAMM</name>
<dbReference type="SUPFAM" id="SSF53850">
    <property type="entry name" value="Periplasmic binding protein-like II"/>
    <property type="match status" value="1"/>
</dbReference>
<dbReference type="CDD" id="cd08474">
    <property type="entry name" value="PBP2_CrgA_like_5"/>
    <property type="match status" value="1"/>
</dbReference>
<dbReference type="InterPro" id="IPR036390">
    <property type="entry name" value="WH_DNA-bd_sf"/>
</dbReference>
<dbReference type="PRINTS" id="PR00039">
    <property type="entry name" value="HTHLYSR"/>
</dbReference>
<dbReference type="Pfam" id="PF00126">
    <property type="entry name" value="HTH_1"/>
    <property type="match status" value="1"/>
</dbReference>
<dbReference type="PANTHER" id="PTHR30537">
    <property type="entry name" value="HTH-TYPE TRANSCRIPTIONAL REGULATOR"/>
    <property type="match status" value="1"/>
</dbReference>
<proteinExistence type="inferred from homology"/>
<protein>
    <submittedName>
        <fullName evidence="6">LysR substrate-binding domain-containing protein</fullName>
    </submittedName>
</protein>
<dbReference type="GO" id="GO:0006351">
    <property type="term" value="P:DNA-templated transcription"/>
    <property type="evidence" value="ECO:0007669"/>
    <property type="project" value="TreeGrafter"/>
</dbReference>
<dbReference type="SUPFAM" id="SSF46785">
    <property type="entry name" value="Winged helix' DNA-binding domain"/>
    <property type="match status" value="1"/>
</dbReference>
<organism evidence="6">
    <name type="scientific">Dickeya oryzae</name>
    <dbReference type="NCBI Taxonomy" id="1240404"/>
    <lineage>
        <taxon>Bacteria</taxon>
        <taxon>Pseudomonadati</taxon>
        <taxon>Pseudomonadota</taxon>
        <taxon>Gammaproteobacteria</taxon>
        <taxon>Enterobacterales</taxon>
        <taxon>Pectobacteriaceae</taxon>
        <taxon>Dickeya</taxon>
    </lineage>
</organism>
<dbReference type="AlphaFoldDB" id="A0AB39IDQ4"/>
<dbReference type="Pfam" id="PF03466">
    <property type="entry name" value="LysR_substrate"/>
    <property type="match status" value="1"/>
</dbReference>
<dbReference type="Gene3D" id="1.10.10.10">
    <property type="entry name" value="Winged helix-like DNA-binding domain superfamily/Winged helix DNA-binding domain"/>
    <property type="match status" value="1"/>
</dbReference>
<evidence type="ECO:0000256" key="2">
    <source>
        <dbReference type="ARBA" id="ARBA00023015"/>
    </source>
</evidence>
<accession>A0AB39IDQ4</accession>
<evidence type="ECO:0000313" key="6">
    <source>
        <dbReference type="EMBL" id="XDL13982.1"/>
    </source>
</evidence>
<evidence type="ECO:0000256" key="4">
    <source>
        <dbReference type="ARBA" id="ARBA00023163"/>
    </source>
</evidence>
<keyword evidence="2" id="KW-0805">Transcription regulation</keyword>
<feature type="domain" description="HTH lysR-type" evidence="5">
    <location>
        <begin position="5"/>
        <end position="62"/>
    </location>
</feature>
<dbReference type="InterPro" id="IPR036388">
    <property type="entry name" value="WH-like_DNA-bd_sf"/>
</dbReference>
<evidence type="ECO:0000256" key="1">
    <source>
        <dbReference type="ARBA" id="ARBA00009437"/>
    </source>
</evidence>
<dbReference type="InterPro" id="IPR005119">
    <property type="entry name" value="LysR_subst-bd"/>
</dbReference>
<gene>
    <name evidence="6" type="ORF">LF923_0017700</name>
</gene>
<dbReference type="GO" id="GO:0043565">
    <property type="term" value="F:sequence-specific DNA binding"/>
    <property type="evidence" value="ECO:0007669"/>
    <property type="project" value="TreeGrafter"/>
</dbReference>
<keyword evidence="3" id="KW-0238">DNA-binding</keyword>
<dbReference type="PROSITE" id="PS50931">
    <property type="entry name" value="HTH_LYSR"/>
    <property type="match status" value="1"/>
</dbReference>
<evidence type="ECO:0000256" key="3">
    <source>
        <dbReference type="ARBA" id="ARBA00023125"/>
    </source>
</evidence>
<dbReference type="EMBL" id="CP162411">
    <property type="protein sequence ID" value="XDL13982.1"/>
    <property type="molecule type" value="Genomic_DNA"/>
</dbReference>
<keyword evidence="4" id="KW-0804">Transcription</keyword>
<dbReference type="PANTHER" id="PTHR30537:SF1">
    <property type="entry name" value="HTH-TYPE TRANSCRIPTIONAL REGULATOR PGRR"/>
    <property type="match status" value="1"/>
</dbReference>
<dbReference type="InterPro" id="IPR000847">
    <property type="entry name" value="LysR_HTH_N"/>
</dbReference>
<dbReference type="FunFam" id="1.10.10.10:FF:000001">
    <property type="entry name" value="LysR family transcriptional regulator"/>
    <property type="match status" value="1"/>
</dbReference>